<feature type="transmembrane region" description="Helical" evidence="10">
    <location>
        <begin position="84"/>
        <end position="106"/>
    </location>
</feature>
<sequence>MNTLTVVSLLLIGIISTNMIKQFIPKLPETFIFILVGIGLSFTPTFHHFELEPEFFMLVVIAPLMFLDGQQQSFAVIKKRFRMIFTLSVLLAAVSAIAVGFLSSWIESAWPLPLAIALAAIVVPTDAVAVKSLTAGTEMPTGVNNALELESLFNDATGLVILDLALSVLKNGHLSLFEGLAHFVFVAGGGVIIGIIGGFAIVWVRSNITFRTLNPDTTVITISLLTPFAIYLLAESAQTSGILAVVATGIVHNWESRKLKLTSTNVQLTQTTIWQMIATLLNAVVFLLLGIALPTVWQEITAIGFVATLQLVGLAILIYLLMFAVRFIWATYQKQGQAKEFFGPQHTKTHTFNARVFATSGVHGTVTLAMAFSLPHIIGQQPFPFREQLIIVATIVILLSMIVSAVALPLMLPKKQVTYTQQQLIATRNAMVDFAILQIRQQMTDQQARETISNYLQSQKGWHATEDKQTVTAAYQTLFSQTQTFIANYLQSQPVMTAYPDHVILAYQKIMTLLMQQHDSDAHDWSKLRQNISRRLRQLVRRWQWQRLQAHFLKTHPAAQQTADNPQHVAWQALITDLLALNDAVDTAVNAHLDDLLQARVDQKQDTHDIHLVRRAFNHYFARVRRDYDTSQPPVDSQWYIQAFQAEYSFVQQQVATDKIPVALATALYTEINQAQSLQLQQTQLEA</sequence>
<evidence type="ECO:0000256" key="8">
    <source>
        <dbReference type="ARBA" id="ARBA00023136"/>
    </source>
</evidence>
<dbReference type="EMBL" id="WSZI01000013">
    <property type="protein sequence ID" value="MWN20738.1"/>
    <property type="molecule type" value="Genomic_DNA"/>
</dbReference>
<feature type="domain" description="Cation/H+ exchanger transmembrane" evidence="11">
    <location>
        <begin position="8"/>
        <end position="412"/>
    </location>
</feature>
<name>A0A6L7A9L7_LEULA</name>
<keyword evidence="4 10" id="KW-0812">Transmembrane</keyword>
<dbReference type="GO" id="GO:0005886">
    <property type="term" value="C:plasma membrane"/>
    <property type="evidence" value="ECO:0007669"/>
    <property type="project" value="UniProtKB-SubCell"/>
</dbReference>
<dbReference type="GO" id="GO:0051453">
    <property type="term" value="P:regulation of intracellular pH"/>
    <property type="evidence" value="ECO:0007669"/>
    <property type="project" value="TreeGrafter"/>
</dbReference>
<organism evidence="12 13">
    <name type="scientific">Leuconostoc lactis</name>
    <dbReference type="NCBI Taxonomy" id="1246"/>
    <lineage>
        <taxon>Bacteria</taxon>
        <taxon>Bacillati</taxon>
        <taxon>Bacillota</taxon>
        <taxon>Bacilli</taxon>
        <taxon>Lactobacillales</taxon>
        <taxon>Lactobacillaceae</taxon>
        <taxon>Leuconostoc</taxon>
    </lineage>
</organism>
<evidence type="ECO:0000256" key="1">
    <source>
        <dbReference type="ARBA" id="ARBA00004651"/>
    </source>
</evidence>
<dbReference type="PANTHER" id="PTHR10110">
    <property type="entry name" value="SODIUM/HYDROGEN EXCHANGER"/>
    <property type="match status" value="1"/>
</dbReference>
<keyword evidence="6" id="KW-0915">Sodium</keyword>
<proteinExistence type="predicted"/>
<dbReference type="GO" id="GO:0015386">
    <property type="term" value="F:potassium:proton antiporter activity"/>
    <property type="evidence" value="ECO:0007669"/>
    <property type="project" value="TreeGrafter"/>
</dbReference>
<feature type="transmembrane region" description="Helical" evidence="10">
    <location>
        <begin position="390"/>
        <end position="412"/>
    </location>
</feature>
<comment type="subcellular location">
    <subcellularLocation>
        <location evidence="1">Cell membrane</location>
        <topology evidence="1">Multi-pass membrane protein</topology>
    </subcellularLocation>
</comment>
<feature type="transmembrane region" description="Helical" evidence="10">
    <location>
        <begin position="55"/>
        <end position="77"/>
    </location>
</feature>
<reference evidence="12 13" key="1">
    <citation type="submission" date="2019-12" db="EMBL/GenBank/DDBJ databases">
        <title>Complete genome sequence of Leuconostoc lactis strain AVN1 provides insights into metabolic potential.</title>
        <authorList>
            <person name="Besrour N."/>
            <person name="Najjari A."/>
            <person name="Fhoula I."/>
            <person name="Jaballah S."/>
            <person name="Klibi N."/>
            <person name="Ouzari H.I."/>
        </authorList>
    </citation>
    <scope>NUCLEOTIDE SEQUENCE [LARGE SCALE GENOMIC DNA]</scope>
    <source>
        <strain evidence="12 13">AVN1</strain>
    </source>
</reference>
<feature type="transmembrane region" description="Helical" evidence="10">
    <location>
        <begin position="303"/>
        <end position="329"/>
    </location>
</feature>
<evidence type="ECO:0000256" key="7">
    <source>
        <dbReference type="ARBA" id="ARBA00023065"/>
    </source>
</evidence>
<dbReference type="GO" id="GO:0015385">
    <property type="term" value="F:sodium:proton antiporter activity"/>
    <property type="evidence" value="ECO:0007669"/>
    <property type="project" value="InterPro"/>
</dbReference>
<evidence type="ECO:0000313" key="12">
    <source>
        <dbReference type="EMBL" id="MWN20738.1"/>
    </source>
</evidence>
<evidence type="ECO:0000256" key="10">
    <source>
        <dbReference type="SAM" id="Phobius"/>
    </source>
</evidence>
<feature type="transmembrane region" description="Helical" evidence="10">
    <location>
        <begin position="277"/>
        <end position="297"/>
    </location>
</feature>
<dbReference type="InterPro" id="IPR018422">
    <property type="entry name" value="Cation/H_exchanger_CPA1"/>
</dbReference>
<dbReference type="PANTHER" id="PTHR10110:SF86">
    <property type="entry name" value="SODIUM_HYDROGEN EXCHANGER 7"/>
    <property type="match status" value="1"/>
</dbReference>
<dbReference type="InterPro" id="IPR006153">
    <property type="entry name" value="Cation/H_exchanger_TM"/>
</dbReference>
<evidence type="ECO:0000313" key="13">
    <source>
        <dbReference type="Proteomes" id="UP000478636"/>
    </source>
</evidence>
<feature type="transmembrane region" description="Helical" evidence="10">
    <location>
        <begin position="181"/>
        <end position="204"/>
    </location>
</feature>
<gene>
    <name evidence="12" type="ORF">GQS40_03500</name>
</gene>
<keyword evidence="5 10" id="KW-1133">Transmembrane helix</keyword>
<dbReference type="Pfam" id="PF00999">
    <property type="entry name" value="Na_H_Exchanger"/>
    <property type="match status" value="1"/>
</dbReference>
<evidence type="ECO:0000256" key="4">
    <source>
        <dbReference type="ARBA" id="ARBA00022692"/>
    </source>
</evidence>
<keyword evidence="8 10" id="KW-0472">Membrane</keyword>
<keyword evidence="3" id="KW-1003">Cell membrane</keyword>
<evidence type="ECO:0000256" key="2">
    <source>
        <dbReference type="ARBA" id="ARBA00022448"/>
    </source>
</evidence>
<keyword evidence="9" id="KW-0739">Sodium transport</keyword>
<evidence type="ECO:0000256" key="9">
    <source>
        <dbReference type="ARBA" id="ARBA00023201"/>
    </source>
</evidence>
<dbReference type="Proteomes" id="UP000478636">
    <property type="component" value="Unassembled WGS sequence"/>
</dbReference>
<comment type="caution">
    <text evidence="12">The sequence shown here is derived from an EMBL/GenBank/DDBJ whole genome shotgun (WGS) entry which is preliminary data.</text>
</comment>
<feature type="transmembrane region" description="Helical" evidence="10">
    <location>
        <begin position="356"/>
        <end position="378"/>
    </location>
</feature>
<keyword evidence="2" id="KW-0813">Transport</keyword>
<dbReference type="GO" id="GO:0098719">
    <property type="term" value="P:sodium ion import across plasma membrane"/>
    <property type="evidence" value="ECO:0007669"/>
    <property type="project" value="TreeGrafter"/>
</dbReference>
<keyword evidence="7" id="KW-0406">Ion transport</keyword>
<dbReference type="Gene3D" id="6.10.140.1330">
    <property type="match status" value="1"/>
</dbReference>
<evidence type="ECO:0000256" key="3">
    <source>
        <dbReference type="ARBA" id="ARBA00022475"/>
    </source>
</evidence>
<feature type="transmembrane region" description="Helical" evidence="10">
    <location>
        <begin position="31"/>
        <end position="49"/>
    </location>
</feature>
<evidence type="ECO:0000256" key="6">
    <source>
        <dbReference type="ARBA" id="ARBA00023053"/>
    </source>
</evidence>
<evidence type="ECO:0000256" key="5">
    <source>
        <dbReference type="ARBA" id="ARBA00022989"/>
    </source>
</evidence>
<protein>
    <submittedName>
        <fullName evidence="12">Sodium:proton antiporter</fullName>
    </submittedName>
</protein>
<evidence type="ECO:0000259" key="11">
    <source>
        <dbReference type="Pfam" id="PF00999"/>
    </source>
</evidence>
<dbReference type="AlphaFoldDB" id="A0A6L7A9L7"/>
<accession>A0A6L7A9L7</accession>